<dbReference type="OrthoDB" id="5553410at2759"/>
<name>A0A6A7AHQ2_9PLEO</name>
<keyword evidence="2" id="KW-1185">Reference proteome</keyword>
<evidence type="ECO:0000313" key="2">
    <source>
        <dbReference type="Proteomes" id="UP000799424"/>
    </source>
</evidence>
<evidence type="ECO:0000313" key="1">
    <source>
        <dbReference type="EMBL" id="KAF2832115.1"/>
    </source>
</evidence>
<dbReference type="EMBL" id="MU006217">
    <property type="protein sequence ID" value="KAF2832115.1"/>
    <property type="molecule type" value="Genomic_DNA"/>
</dbReference>
<proteinExistence type="predicted"/>
<dbReference type="AlphaFoldDB" id="A0A6A7AHQ2"/>
<dbReference type="Proteomes" id="UP000799424">
    <property type="component" value="Unassembled WGS sequence"/>
</dbReference>
<sequence>MATSPRNLNNTYVPPTAPYLKPIIICGVIMALSTRREVISAGSPLYDYLLSRSTTAIQAATWIQNGLFYILFGAHVIETAMFTRRLEKHGVSAMSGAWCKWMGTCFVGGKICFEHFDRVVGKRA</sequence>
<dbReference type="PANTHER" id="PTHR37783">
    <property type="entry name" value="MEMBRANE PROTEIN, PUTATIVE (AFU_ORTHOLOGUE AFUA_1G04315)-RELATED"/>
    <property type="match status" value="1"/>
</dbReference>
<gene>
    <name evidence="1" type="ORF">CC86DRAFT_424466</name>
</gene>
<protein>
    <submittedName>
        <fullName evidence="1">Uncharacterized protein</fullName>
    </submittedName>
</protein>
<reference evidence="1" key="1">
    <citation type="journal article" date="2020" name="Stud. Mycol.">
        <title>101 Dothideomycetes genomes: a test case for predicting lifestyles and emergence of pathogens.</title>
        <authorList>
            <person name="Haridas S."/>
            <person name="Albert R."/>
            <person name="Binder M."/>
            <person name="Bloem J."/>
            <person name="Labutti K."/>
            <person name="Salamov A."/>
            <person name="Andreopoulos B."/>
            <person name="Baker S."/>
            <person name="Barry K."/>
            <person name="Bills G."/>
            <person name="Bluhm B."/>
            <person name="Cannon C."/>
            <person name="Castanera R."/>
            <person name="Culley D."/>
            <person name="Daum C."/>
            <person name="Ezra D."/>
            <person name="Gonzalez J."/>
            <person name="Henrissat B."/>
            <person name="Kuo A."/>
            <person name="Liang C."/>
            <person name="Lipzen A."/>
            <person name="Lutzoni F."/>
            <person name="Magnuson J."/>
            <person name="Mondo S."/>
            <person name="Nolan M."/>
            <person name="Ohm R."/>
            <person name="Pangilinan J."/>
            <person name="Park H.-J."/>
            <person name="Ramirez L."/>
            <person name="Alfaro M."/>
            <person name="Sun H."/>
            <person name="Tritt A."/>
            <person name="Yoshinaga Y."/>
            <person name="Zwiers L.-H."/>
            <person name="Turgeon B."/>
            <person name="Goodwin S."/>
            <person name="Spatafora J."/>
            <person name="Crous P."/>
            <person name="Grigoriev I."/>
        </authorList>
    </citation>
    <scope>NUCLEOTIDE SEQUENCE</scope>
    <source>
        <strain evidence="1">CBS 113818</strain>
    </source>
</reference>
<dbReference type="PANTHER" id="PTHR37783:SF1">
    <property type="entry name" value="MEMBRANE PROTEIN, PUTATIVE (AFU_ORTHOLOGUE AFUA_1G04315)-RELATED"/>
    <property type="match status" value="1"/>
</dbReference>
<organism evidence="1 2">
    <name type="scientific">Ophiobolus disseminans</name>
    <dbReference type="NCBI Taxonomy" id="1469910"/>
    <lineage>
        <taxon>Eukaryota</taxon>
        <taxon>Fungi</taxon>
        <taxon>Dikarya</taxon>
        <taxon>Ascomycota</taxon>
        <taxon>Pezizomycotina</taxon>
        <taxon>Dothideomycetes</taxon>
        <taxon>Pleosporomycetidae</taxon>
        <taxon>Pleosporales</taxon>
        <taxon>Pleosporineae</taxon>
        <taxon>Phaeosphaeriaceae</taxon>
        <taxon>Ophiobolus</taxon>
    </lineage>
</organism>
<accession>A0A6A7AHQ2</accession>